<dbReference type="AlphaFoldDB" id="D7G5N5"/>
<keyword evidence="2" id="KW-1185">Reference proteome</keyword>
<dbReference type="Proteomes" id="UP000002630">
    <property type="component" value="Unassembled WGS sequence"/>
</dbReference>
<dbReference type="InParanoid" id="D7G5N5"/>
<accession>D7G5N5</accession>
<name>D7G5N5_ECTSI</name>
<evidence type="ECO:0000313" key="1">
    <source>
        <dbReference type="EMBL" id="CBJ33887.1"/>
    </source>
</evidence>
<organism evidence="1 2">
    <name type="scientific">Ectocarpus siliculosus</name>
    <name type="common">Brown alga</name>
    <name type="synonym">Conferva siliculosa</name>
    <dbReference type="NCBI Taxonomy" id="2880"/>
    <lineage>
        <taxon>Eukaryota</taxon>
        <taxon>Sar</taxon>
        <taxon>Stramenopiles</taxon>
        <taxon>Ochrophyta</taxon>
        <taxon>PX clade</taxon>
        <taxon>Phaeophyceae</taxon>
        <taxon>Ectocarpales</taxon>
        <taxon>Ectocarpaceae</taxon>
        <taxon>Ectocarpus</taxon>
    </lineage>
</organism>
<protein>
    <submittedName>
        <fullName evidence="1">Uncharacterized protein</fullName>
    </submittedName>
</protein>
<reference evidence="1 2" key="1">
    <citation type="journal article" date="2010" name="Nature">
        <title>The Ectocarpus genome and the independent evolution of multicellularity in brown algae.</title>
        <authorList>
            <person name="Cock J.M."/>
            <person name="Sterck L."/>
            <person name="Rouze P."/>
            <person name="Scornet D."/>
            <person name="Allen A.E."/>
            <person name="Amoutzias G."/>
            <person name="Anthouard V."/>
            <person name="Artiguenave F."/>
            <person name="Aury J.M."/>
            <person name="Badger J.H."/>
            <person name="Beszteri B."/>
            <person name="Billiau K."/>
            <person name="Bonnet E."/>
            <person name="Bothwell J.H."/>
            <person name="Bowler C."/>
            <person name="Boyen C."/>
            <person name="Brownlee C."/>
            <person name="Carrano C.J."/>
            <person name="Charrier B."/>
            <person name="Cho G.Y."/>
            <person name="Coelho S.M."/>
            <person name="Collen J."/>
            <person name="Corre E."/>
            <person name="Da Silva C."/>
            <person name="Delage L."/>
            <person name="Delaroque N."/>
            <person name="Dittami S.M."/>
            <person name="Doulbeau S."/>
            <person name="Elias M."/>
            <person name="Farnham G."/>
            <person name="Gachon C.M."/>
            <person name="Gschloessl B."/>
            <person name="Heesch S."/>
            <person name="Jabbari K."/>
            <person name="Jubin C."/>
            <person name="Kawai H."/>
            <person name="Kimura K."/>
            <person name="Kloareg B."/>
            <person name="Kupper F.C."/>
            <person name="Lang D."/>
            <person name="Le Bail A."/>
            <person name="Leblanc C."/>
            <person name="Lerouge P."/>
            <person name="Lohr M."/>
            <person name="Lopez P.J."/>
            <person name="Martens C."/>
            <person name="Maumus F."/>
            <person name="Michel G."/>
            <person name="Miranda-Saavedra D."/>
            <person name="Morales J."/>
            <person name="Moreau H."/>
            <person name="Motomura T."/>
            <person name="Nagasato C."/>
            <person name="Napoli C.A."/>
            <person name="Nelson D.R."/>
            <person name="Nyvall-Collen P."/>
            <person name="Peters A.F."/>
            <person name="Pommier C."/>
            <person name="Potin P."/>
            <person name="Poulain J."/>
            <person name="Quesneville H."/>
            <person name="Read B."/>
            <person name="Rensing S.A."/>
            <person name="Ritter A."/>
            <person name="Rousvoal S."/>
            <person name="Samanta M."/>
            <person name="Samson G."/>
            <person name="Schroeder D.C."/>
            <person name="Segurens B."/>
            <person name="Strittmatter M."/>
            <person name="Tonon T."/>
            <person name="Tregear J.W."/>
            <person name="Valentin K."/>
            <person name="von Dassow P."/>
            <person name="Yamagishi T."/>
            <person name="Van de Peer Y."/>
            <person name="Wincker P."/>
        </authorList>
    </citation>
    <scope>NUCLEOTIDE SEQUENCE [LARGE SCALE GENOMIC DNA]</scope>
    <source>
        <strain evidence="2">Ec32 / CCAP1310/4</strain>
    </source>
</reference>
<proteinExistence type="predicted"/>
<evidence type="ECO:0000313" key="2">
    <source>
        <dbReference type="Proteomes" id="UP000002630"/>
    </source>
</evidence>
<gene>
    <name evidence="1" type="ORF">Esi_0668_0007</name>
</gene>
<dbReference type="EMBL" id="FN649760">
    <property type="protein sequence ID" value="CBJ33887.1"/>
    <property type="molecule type" value="Genomic_DNA"/>
</dbReference>
<sequence>MQDDPEELAKSEVVLPLLELAIQQMKVLPDDGDSTDAFSKTRSRVNRWAILERGGSPNQVFQKE</sequence>